<dbReference type="RefSeq" id="XP_007764581.1">
    <property type="nucleotide sequence ID" value="XM_007766391.1"/>
</dbReference>
<feature type="region of interest" description="Disordered" evidence="1">
    <location>
        <begin position="1"/>
        <end position="24"/>
    </location>
</feature>
<proteinExistence type="predicted"/>
<dbReference type="EMBL" id="JH711574">
    <property type="protein sequence ID" value="EIW84919.1"/>
    <property type="molecule type" value="Genomic_DNA"/>
</dbReference>
<protein>
    <submittedName>
        <fullName evidence="2">Uncharacterized protein</fullName>
    </submittedName>
</protein>
<evidence type="ECO:0000313" key="3">
    <source>
        <dbReference type="Proteomes" id="UP000053558"/>
    </source>
</evidence>
<dbReference type="AlphaFoldDB" id="A0A5M3N0K4"/>
<feature type="compositionally biased region" description="Polar residues" evidence="1">
    <location>
        <begin position="7"/>
        <end position="16"/>
    </location>
</feature>
<evidence type="ECO:0000313" key="2">
    <source>
        <dbReference type="EMBL" id="EIW84919.1"/>
    </source>
</evidence>
<sequence length="74" mass="8327">MWVARTDSVTHQSSGSAEPPPMQRARCYSDATQAISQVMIVNQGTEDTQKDLSKRGKLQRTSYVRRSAGRVTWK</sequence>
<accession>A0A5M3N0K4</accession>
<keyword evidence="3" id="KW-1185">Reference proteome</keyword>
<dbReference type="KEGG" id="cput:CONPUDRAFT_134773"/>
<evidence type="ECO:0000256" key="1">
    <source>
        <dbReference type="SAM" id="MobiDB-lite"/>
    </source>
</evidence>
<reference evidence="3" key="1">
    <citation type="journal article" date="2012" name="Science">
        <title>The Paleozoic origin of enzymatic lignin decomposition reconstructed from 31 fungal genomes.</title>
        <authorList>
            <person name="Floudas D."/>
            <person name="Binder M."/>
            <person name="Riley R."/>
            <person name="Barry K."/>
            <person name="Blanchette R.A."/>
            <person name="Henrissat B."/>
            <person name="Martinez A.T."/>
            <person name="Otillar R."/>
            <person name="Spatafora J.W."/>
            <person name="Yadav J.S."/>
            <person name="Aerts A."/>
            <person name="Benoit I."/>
            <person name="Boyd A."/>
            <person name="Carlson A."/>
            <person name="Copeland A."/>
            <person name="Coutinho P.M."/>
            <person name="de Vries R.P."/>
            <person name="Ferreira P."/>
            <person name="Findley K."/>
            <person name="Foster B."/>
            <person name="Gaskell J."/>
            <person name="Glotzer D."/>
            <person name="Gorecki P."/>
            <person name="Heitman J."/>
            <person name="Hesse C."/>
            <person name="Hori C."/>
            <person name="Igarashi K."/>
            <person name="Jurgens J.A."/>
            <person name="Kallen N."/>
            <person name="Kersten P."/>
            <person name="Kohler A."/>
            <person name="Kuees U."/>
            <person name="Kumar T.K.A."/>
            <person name="Kuo A."/>
            <person name="LaButti K."/>
            <person name="Larrondo L.F."/>
            <person name="Lindquist E."/>
            <person name="Ling A."/>
            <person name="Lombard V."/>
            <person name="Lucas S."/>
            <person name="Lundell T."/>
            <person name="Martin R."/>
            <person name="McLaughlin D.J."/>
            <person name="Morgenstern I."/>
            <person name="Morin E."/>
            <person name="Murat C."/>
            <person name="Nagy L.G."/>
            <person name="Nolan M."/>
            <person name="Ohm R.A."/>
            <person name="Patyshakuliyeva A."/>
            <person name="Rokas A."/>
            <person name="Ruiz-Duenas F.J."/>
            <person name="Sabat G."/>
            <person name="Salamov A."/>
            <person name="Samejima M."/>
            <person name="Schmutz J."/>
            <person name="Slot J.C."/>
            <person name="St John F."/>
            <person name="Stenlid J."/>
            <person name="Sun H."/>
            <person name="Sun S."/>
            <person name="Syed K."/>
            <person name="Tsang A."/>
            <person name="Wiebenga A."/>
            <person name="Young D."/>
            <person name="Pisabarro A."/>
            <person name="Eastwood D.C."/>
            <person name="Martin F."/>
            <person name="Cullen D."/>
            <person name="Grigoriev I.V."/>
            <person name="Hibbett D.S."/>
        </authorList>
    </citation>
    <scope>NUCLEOTIDE SEQUENCE [LARGE SCALE GENOMIC DNA]</scope>
    <source>
        <strain evidence="3">RWD-64-598 SS2</strain>
    </source>
</reference>
<gene>
    <name evidence="2" type="ORF">CONPUDRAFT_134773</name>
</gene>
<comment type="caution">
    <text evidence="2">The sequence shown here is derived from an EMBL/GenBank/DDBJ whole genome shotgun (WGS) entry which is preliminary data.</text>
</comment>
<dbReference type="Proteomes" id="UP000053558">
    <property type="component" value="Unassembled WGS sequence"/>
</dbReference>
<name>A0A5M3N0K4_CONPW</name>
<organism evidence="2 3">
    <name type="scientific">Coniophora puteana (strain RWD-64-598)</name>
    <name type="common">Brown rot fungus</name>
    <dbReference type="NCBI Taxonomy" id="741705"/>
    <lineage>
        <taxon>Eukaryota</taxon>
        <taxon>Fungi</taxon>
        <taxon>Dikarya</taxon>
        <taxon>Basidiomycota</taxon>
        <taxon>Agaricomycotina</taxon>
        <taxon>Agaricomycetes</taxon>
        <taxon>Agaricomycetidae</taxon>
        <taxon>Boletales</taxon>
        <taxon>Coniophorineae</taxon>
        <taxon>Coniophoraceae</taxon>
        <taxon>Coniophora</taxon>
    </lineage>
</organism>
<dbReference type="GeneID" id="19200667"/>